<dbReference type="SMART" id="SM00271">
    <property type="entry name" value="DnaJ"/>
    <property type="match status" value="1"/>
</dbReference>
<keyword evidence="1" id="KW-0472">Membrane</keyword>
<dbReference type="InterPro" id="IPR052448">
    <property type="entry name" value="DnaJ_C16_autophagy_reg"/>
</dbReference>
<dbReference type="InterPro" id="IPR036869">
    <property type="entry name" value="J_dom_sf"/>
</dbReference>
<organism evidence="4 5">
    <name type="scientific">Cinara cedri</name>
    <dbReference type="NCBI Taxonomy" id="506608"/>
    <lineage>
        <taxon>Eukaryota</taxon>
        <taxon>Metazoa</taxon>
        <taxon>Ecdysozoa</taxon>
        <taxon>Arthropoda</taxon>
        <taxon>Hexapoda</taxon>
        <taxon>Insecta</taxon>
        <taxon>Pterygota</taxon>
        <taxon>Neoptera</taxon>
        <taxon>Paraneoptera</taxon>
        <taxon>Hemiptera</taxon>
        <taxon>Sternorrhyncha</taxon>
        <taxon>Aphidomorpha</taxon>
        <taxon>Aphidoidea</taxon>
        <taxon>Aphididae</taxon>
        <taxon>Lachninae</taxon>
        <taxon>Cinara</taxon>
    </lineage>
</organism>
<feature type="domain" description="J" evidence="3">
    <location>
        <begin position="23"/>
        <end position="87"/>
    </location>
</feature>
<dbReference type="SUPFAM" id="SSF46565">
    <property type="entry name" value="Chaperone J-domain"/>
    <property type="match status" value="1"/>
</dbReference>
<protein>
    <submittedName>
        <fullName evidence="4">DnaJ domain</fullName>
    </submittedName>
</protein>
<evidence type="ECO:0000256" key="1">
    <source>
        <dbReference type="SAM" id="Phobius"/>
    </source>
</evidence>
<dbReference type="InterPro" id="IPR001623">
    <property type="entry name" value="DnaJ_domain"/>
</dbReference>
<keyword evidence="5" id="KW-1185">Reference proteome</keyword>
<dbReference type="OrthoDB" id="10065037at2759"/>
<feature type="signal peptide" evidence="2">
    <location>
        <begin position="1"/>
        <end position="21"/>
    </location>
</feature>
<dbReference type="Pfam" id="PF00226">
    <property type="entry name" value="DnaJ"/>
    <property type="match status" value="1"/>
</dbReference>
<dbReference type="PRINTS" id="PR00625">
    <property type="entry name" value="JDOMAIN"/>
</dbReference>
<evidence type="ECO:0000256" key="2">
    <source>
        <dbReference type="SAM" id="SignalP"/>
    </source>
</evidence>
<evidence type="ECO:0000313" key="5">
    <source>
        <dbReference type="Proteomes" id="UP000325440"/>
    </source>
</evidence>
<dbReference type="PROSITE" id="PS50076">
    <property type="entry name" value="DNAJ_2"/>
    <property type="match status" value="1"/>
</dbReference>
<keyword evidence="2" id="KW-0732">Signal</keyword>
<feature type="transmembrane region" description="Helical" evidence="1">
    <location>
        <begin position="525"/>
        <end position="547"/>
    </location>
</feature>
<evidence type="ECO:0000313" key="4">
    <source>
        <dbReference type="EMBL" id="VVC33605.1"/>
    </source>
</evidence>
<proteinExistence type="predicted"/>
<feature type="chain" id="PRO_5022970615" evidence="2">
    <location>
        <begin position="22"/>
        <end position="777"/>
    </location>
</feature>
<dbReference type="CDD" id="cd06257">
    <property type="entry name" value="DnaJ"/>
    <property type="match status" value="1"/>
</dbReference>
<sequence>MKWRLILTVLFAIFLVVELTTQDPYAVLGISKTASLAEIKNSYRSLVKIWHPDKSNHPEAATKFIEITIAYEALTKKYKPENYDAPTNSFNNHNYNHFFDFDMDNFFDSLHHQMNLDFFRKLQINFDEFNTILSTKKSDKLTLVLFYSEYSMTFLKGQSILKNIIEDIVPLGVDFKTMNKDMEPSAFWRANGVFVPHLVSILDSNLIVYKEAFHNVDSVIEFVRNSLPDNLVPEYTDLNVDQFLNSWSADNCVRALVMQPESPLRVRYALIAIEYRNHINFGFINIGLYECQSTRDRYKVPHDKDTLLILKENVRHPAAHLSMSYLPIFGLRGIMETNKYLTLPRLSSQDVFDTLCPVGQKHFCLVLVSHNSPNHDAHRKSIRRFALEAHSIYPDVRITFLYVFRERQPHFVNSLIQGKESPSEPMLHIVLLTRLNKIMVSYKWLLGDDYNDWANYDQTKERLTGVLNSLLDSEAAWSLNNKVHIGVVLDEHSQSLLSRIGARAQQHLINLFYTMVNIFINNGIFLLYTVFLMIGVVLIMYFFYSLLEDEIKEIKVEPKKPKSSSQLQRHRELKLHELRAETYNGLVRLIKPGCRTIILLIDNNTAVLLAQQFYHIMWPFRKNKSLLFGYLNLDRTPSRDWYCNLLSLSLTDTNKSIHINTRNCVGTVLSLCSLKKYYCMYHAKHPESSRYKNDKCRRIGTKPPKNGVEFWGFNEDHEDNSFDEDEENTAGFKPILKDKEEDIRTEQLLDGLPMWLDRLFEGSTTRYHINYWPDFKV</sequence>
<dbReference type="AlphaFoldDB" id="A0A5E4MMT7"/>
<dbReference type="PANTHER" id="PTHR44303">
    <property type="entry name" value="DNAJ HOMOLOG SUBFAMILY C MEMBER 16"/>
    <property type="match status" value="1"/>
</dbReference>
<gene>
    <name evidence="4" type="ORF">CINCED_3A011183</name>
</gene>
<reference evidence="4 5" key="1">
    <citation type="submission" date="2019-08" db="EMBL/GenBank/DDBJ databases">
        <authorList>
            <person name="Alioto T."/>
            <person name="Alioto T."/>
            <person name="Gomez Garrido J."/>
        </authorList>
    </citation>
    <scope>NUCLEOTIDE SEQUENCE [LARGE SCALE GENOMIC DNA]</scope>
</reference>
<keyword evidence="1" id="KW-0812">Transmembrane</keyword>
<evidence type="ECO:0000259" key="3">
    <source>
        <dbReference type="PROSITE" id="PS50076"/>
    </source>
</evidence>
<dbReference type="PANTHER" id="PTHR44303:SF2">
    <property type="entry name" value="DNAJ HOMOLOG SUBFAMILY C MEMBER 16"/>
    <property type="match status" value="1"/>
</dbReference>
<keyword evidence="1" id="KW-1133">Transmembrane helix</keyword>
<dbReference type="EMBL" id="CABPRJ010000971">
    <property type="protein sequence ID" value="VVC33605.1"/>
    <property type="molecule type" value="Genomic_DNA"/>
</dbReference>
<dbReference type="Proteomes" id="UP000325440">
    <property type="component" value="Unassembled WGS sequence"/>
</dbReference>
<name>A0A5E4MMT7_9HEMI</name>
<accession>A0A5E4MMT7</accession>
<dbReference type="Gene3D" id="1.10.287.110">
    <property type="entry name" value="DnaJ domain"/>
    <property type="match status" value="1"/>
</dbReference>